<evidence type="ECO:0000256" key="10">
    <source>
        <dbReference type="ARBA" id="ARBA00023128"/>
    </source>
</evidence>
<dbReference type="GO" id="GO:0005829">
    <property type="term" value="C:cytosol"/>
    <property type="evidence" value="ECO:0007669"/>
    <property type="project" value="UniProtKB-SubCell"/>
</dbReference>
<keyword evidence="26" id="KW-1185">Reference proteome</keyword>
<evidence type="ECO:0000313" key="25">
    <source>
        <dbReference type="EnsemblMetazoa" id="XP_022665396"/>
    </source>
</evidence>
<evidence type="ECO:0000256" key="19">
    <source>
        <dbReference type="ARBA" id="ARBA00064709"/>
    </source>
</evidence>
<dbReference type="CDD" id="cd03443">
    <property type="entry name" value="PaaI_thioesterase"/>
    <property type="match status" value="1"/>
</dbReference>
<dbReference type="NCBIfam" id="TIGR00369">
    <property type="entry name" value="unchar_dom_1"/>
    <property type="match status" value="1"/>
</dbReference>
<keyword evidence="9" id="KW-0443">Lipid metabolism</keyword>
<dbReference type="OrthoDB" id="46529at2759"/>
<keyword evidence="10" id="KW-0496">Mitochondrion</keyword>
<keyword evidence="6" id="KW-0963">Cytoplasm</keyword>
<evidence type="ECO:0000256" key="18">
    <source>
        <dbReference type="ARBA" id="ARBA00058205"/>
    </source>
</evidence>
<comment type="catalytic activity">
    <reaction evidence="14">
        <text>decanoyl-CoA + H2O = decanoate + CoA + H(+)</text>
        <dbReference type="Rhea" id="RHEA:40059"/>
        <dbReference type="ChEBI" id="CHEBI:15377"/>
        <dbReference type="ChEBI" id="CHEBI:15378"/>
        <dbReference type="ChEBI" id="CHEBI:27689"/>
        <dbReference type="ChEBI" id="CHEBI:57287"/>
        <dbReference type="ChEBI" id="CHEBI:61430"/>
    </reaction>
    <physiologicalReaction direction="left-to-right" evidence="14">
        <dbReference type="Rhea" id="RHEA:40060"/>
    </physiologicalReaction>
</comment>
<dbReference type="FunCoup" id="A0A7M7KLD0">
    <property type="interactions" value="909"/>
</dbReference>
<evidence type="ECO:0000256" key="15">
    <source>
        <dbReference type="ARBA" id="ARBA00048074"/>
    </source>
</evidence>
<comment type="catalytic activity">
    <reaction evidence="15">
        <text>dodecanoyl-CoA + H2O = dodecanoate + CoA + H(+)</text>
        <dbReference type="Rhea" id="RHEA:30135"/>
        <dbReference type="ChEBI" id="CHEBI:15377"/>
        <dbReference type="ChEBI" id="CHEBI:15378"/>
        <dbReference type="ChEBI" id="CHEBI:18262"/>
        <dbReference type="ChEBI" id="CHEBI:57287"/>
        <dbReference type="ChEBI" id="CHEBI:57375"/>
    </reaction>
    <physiologicalReaction direction="left-to-right" evidence="15">
        <dbReference type="Rhea" id="RHEA:30136"/>
    </physiologicalReaction>
</comment>
<evidence type="ECO:0000256" key="14">
    <source>
        <dbReference type="ARBA" id="ARBA00047969"/>
    </source>
</evidence>
<accession>A0A7M7KLD0</accession>
<evidence type="ECO:0000259" key="24">
    <source>
        <dbReference type="Pfam" id="PF03061"/>
    </source>
</evidence>
<dbReference type="PANTHER" id="PTHR21660">
    <property type="entry name" value="THIOESTERASE SUPERFAMILY MEMBER-RELATED"/>
    <property type="match status" value="1"/>
</dbReference>
<name>A0A7M7KLD0_VARDE</name>
<dbReference type="KEGG" id="vde:111252146"/>
<evidence type="ECO:0000256" key="8">
    <source>
        <dbReference type="ARBA" id="ARBA00022990"/>
    </source>
</evidence>
<feature type="domain" description="Thioesterase" evidence="24">
    <location>
        <begin position="148"/>
        <end position="217"/>
    </location>
</feature>
<dbReference type="GeneID" id="111252146"/>
<evidence type="ECO:0000256" key="3">
    <source>
        <dbReference type="ARBA" id="ARBA00004186"/>
    </source>
</evidence>
<evidence type="ECO:0000256" key="16">
    <source>
        <dbReference type="ARBA" id="ARBA00050199"/>
    </source>
</evidence>
<dbReference type="GO" id="GO:0005819">
    <property type="term" value="C:spindle"/>
    <property type="evidence" value="ECO:0007669"/>
    <property type="project" value="UniProtKB-SubCell"/>
</dbReference>
<evidence type="ECO:0000256" key="7">
    <source>
        <dbReference type="ARBA" id="ARBA00022801"/>
    </source>
</evidence>
<dbReference type="InterPro" id="IPR029069">
    <property type="entry name" value="HotDog_dom_sf"/>
</dbReference>
<reference evidence="25" key="1">
    <citation type="submission" date="2021-01" db="UniProtKB">
        <authorList>
            <consortium name="EnsemblMetazoa"/>
        </authorList>
    </citation>
    <scope>IDENTIFICATION</scope>
</reference>
<dbReference type="FunFam" id="3.10.129.10:FF:000021">
    <property type="entry name" value="Acyl-coenzyme A thioesterase 13"/>
    <property type="match status" value="1"/>
</dbReference>
<dbReference type="RefSeq" id="XP_022665396.1">
    <property type="nucleotide sequence ID" value="XM_022809661.1"/>
</dbReference>
<evidence type="ECO:0000256" key="4">
    <source>
        <dbReference type="ARBA" id="ARBA00004514"/>
    </source>
</evidence>
<organism evidence="25 26">
    <name type="scientific">Varroa destructor</name>
    <name type="common">Honeybee mite</name>
    <dbReference type="NCBI Taxonomy" id="109461"/>
    <lineage>
        <taxon>Eukaryota</taxon>
        <taxon>Metazoa</taxon>
        <taxon>Ecdysozoa</taxon>
        <taxon>Arthropoda</taxon>
        <taxon>Chelicerata</taxon>
        <taxon>Arachnida</taxon>
        <taxon>Acari</taxon>
        <taxon>Parasitiformes</taxon>
        <taxon>Mesostigmata</taxon>
        <taxon>Gamasina</taxon>
        <taxon>Dermanyssoidea</taxon>
        <taxon>Varroidae</taxon>
        <taxon>Varroa</taxon>
    </lineage>
</organism>
<evidence type="ECO:0000256" key="21">
    <source>
        <dbReference type="ARBA" id="ARBA00075657"/>
    </source>
</evidence>
<evidence type="ECO:0000256" key="20">
    <source>
        <dbReference type="ARBA" id="ARBA00067273"/>
    </source>
</evidence>
<comment type="subunit">
    <text evidence="19">Homotetramer. Interacts with PCTP.</text>
</comment>
<dbReference type="GO" id="GO:0005739">
    <property type="term" value="C:mitochondrion"/>
    <property type="evidence" value="ECO:0007669"/>
    <property type="project" value="UniProtKB-SubCell"/>
</dbReference>
<evidence type="ECO:0000256" key="6">
    <source>
        <dbReference type="ARBA" id="ARBA00022490"/>
    </source>
</evidence>
<dbReference type="GO" id="GO:0006629">
    <property type="term" value="P:lipid metabolic process"/>
    <property type="evidence" value="ECO:0007669"/>
    <property type="project" value="UniProtKB-KW"/>
</dbReference>
<keyword evidence="12" id="KW-0539">Nucleus</keyword>
<dbReference type="InterPro" id="IPR003736">
    <property type="entry name" value="PAAI_dom"/>
</dbReference>
<dbReference type="PANTHER" id="PTHR21660:SF1">
    <property type="entry name" value="ACYL-COENZYME A THIOESTERASE 13"/>
    <property type="match status" value="1"/>
</dbReference>
<comment type="function">
    <text evidence="18">Catalyzes the hydrolysis of acyl-CoAs into free fatty acids and coenzyme A (CoASH), regulating their respective intracellular levels. Has acyl-CoA thioesterase activity towards medium (C12) and long-chain (C18) fatty acyl-CoA substrates. Can also hydrolyze 3-hydroxyphenylacetyl-CoA and 3,4-dihydroxyphenylacetyl-CoA (in vitro). May play a role in controlling adaptive thermogenesis.</text>
</comment>
<protein>
    <recommendedName>
        <fullName evidence="20">Acyl-coenzyme A thioesterase 13</fullName>
    </recommendedName>
    <alternativeName>
        <fullName evidence="22">Hotdog-fold thioesterase superfamily member 2</fullName>
    </alternativeName>
    <alternativeName>
        <fullName evidence="21">Palmitoyl-CoA hydrolase</fullName>
    </alternativeName>
    <alternativeName>
        <fullName evidence="23">Thioesterase superfamily member 2</fullName>
    </alternativeName>
</protein>
<keyword evidence="11" id="KW-0206">Cytoskeleton</keyword>
<dbReference type="SUPFAM" id="SSF54637">
    <property type="entry name" value="Thioesterase/thiol ester dehydrase-isomerase"/>
    <property type="match status" value="1"/>
</dbReference>
<evidence type="ECO:0000256" key="11">
    <source>
        <dbReference type="ARBA" id="ARBA00023212"/>
    </source>
</evidence>
<evidence type="ECO:0000256" key="9">
    <source>
        <dbReference type="ARBA" id="ARBA00023098"/>
    </source>
</evidence>
<dbReference type="GO" id="GO:0047617">
    <property type="term" value="F:fatty acyl-CoA hydrolase activity"/>
    <property type="evidence" value="ECO:0007669"/>
    <property type="project" value="InterPro"/>
</dbReference>
<keyword evidence="7" id="KW-0378">Hydrolase</keyword>
<dbReference type="InterPro" id="IPR006683">
    <property type="entry name" value="Thioestr_dom"/>
</dbReference>
<comment type="catalytic activity">
    <reaction evidence="13">
        <text>octanoyl-CoA + H2O = octanoate + CoA + H(+)</text>
        <dbReference type="Rhea" id="RHEA:30143"/>
        <dbReference type="ChEBI" id="CHEBI:15377"/>
        <dbReference type="ChEBI" id="CHEBI:15378"/>
        <dbReference type="ChEBI" id="CHEBI:25646"/>
        <dbReference type="ChEBI" id="CHEBI:57287"/>
        <dbReference type="ChEBI" id="CHEBI:57386"/>
    </reaction>
    <physiologicalReaction direction="left-to-right" evidence="13">
        <dbReference type="Rhea" id="RHEA:30144"/>
    </physiologicalReaction>
</comment>
<proteinExistence type="inferred from homology"/>
<sequence>MYTENEVKDKFKKNGAIVNVHGKRSVIFVGCMRKSLTLSRKNSLDSIFGTGGSSNRRPQQNALPLNMRIEVSENNRYMFRPTRSVIDVEYLPLLLMRMKGGLRQLLQAQIREKNFNAVLTNLELKSASDGRCVAELLVTRPHLNVARTLHGGLSATLVDSVSTFALLTQRNVRSVSVDLSVSFIGPAKEGDLITIDATTLKVGQTLAYLTVDIRKQSKLIITGKHTKFLQQNVDYYGNKF</sequence>
<evidence type="ECO:0000313" key="26">
    <source>
        <dbReference type="Proteomes" id="UP000594260"/>
    </source>
</evidence>
<evidence type="ECO:0000256" key="2">
    <source>
        <dbReference type="ARBA" id="ARBA00004173"/>
    </source>
</evidence>
<evidence type="ECO:0000256" key="13">
    <source>
        <dbReference type="ARBA" id="ARBA00047588"/>
    </source>
</evidence>
<evidence type="ECO:0000256" key="5">
    <source>
        <dbReference type="ARBA" id="ARBA00008324"/>
    </source>
</evidence>
<comment type="similarity">
    <text evidence="5">Belongs to the thioesterase PaaI family.</text>
</comment>
<dbReference type="AlphaFoldDB" id="A0A7M7KLD0"/>
<dbReference type="Pfam" id="PF03061">
    <property type="entry name" value="4HBT"/>
    <property type="match status" value="1"/>
</dbReference>
<comment type="catalytic activity">
    <reaction evidence="16">
        <text>hexanoyl-CoA + H2O = hexanoate + CoA + H(+)</text>
        <dbReference type="Rhea" id="RHEA:40115"/>
        <dbReference type="ChEBI" id="CHEBI:15377"/>
        <dbReference type="ChEBI" id="CHEBI:15378"/>
        <dbReference type="ChEBI" id="CHEBI:17120"/>
        <dbReference type="ChEBI" id="CHEBI:57287"/>
        <dbReference type="ChEBI" id="CHEBI:62620"/>
    </reaction>
    <physiologicalReaction direction="left-to-right" evidence="16">
        <dbReference type="Rhea" id="RHEA:40116"/>
    </physiologicalReaction>
</comment>
<dbReference type="InParanoid" id="A0A7M7KLD0"/>
<evidence type="ECO:0000256" key="22">
    <source>
        <dbReference type="ARBA" id="ARBA00081533"/>
    </source>
</evidence>
<dbReference type="GO" id="GO:0005634">
    <property type="term" value="C:nucleus"/>
    <property type="evidence" value="ECO:0007669"/>
    <property type="project" value="UniProtKB-SubCell"/>
</dbReference>
<dbReference type="Proteomes" id="UP000594260">
    <property type="component" value="Unplaced"/>
</dbReference>
<comment type="catalytic activity">
    <reaction evidence="17">
        <text>a fatty acyl-CoA + H2O = a fatty acid + CoA + H(+)</text>
        <dbReference type="Rhea" id="RHEA:16781"/>
        <dbReference type="ChEBI" id="CHEBI:15377"/>
        <dbReference type="ChEBI" id="CHEBI:15378"/>
        <dbReference type="ChEBI" id="CHEBI:28868"/>
        <dbReference type="ChEBI" id="CHEBI:57287"/>
        <dbReference type="ChEBI" id="CHEBI:77636"/>
    </reaction>
    <physiologicalReaction direction="left-to-right" evidence="17">
        <dbReference type="Rhea" id="RHEA:16782"/>
    </physiologicalReaction>
</comment>
<dbReference type="EnsemblMetazoa" id="XM_022809661">
    <property type="protein sequence ID" value="XP_022665396"/>
    <property type="gene ID" value="LOC111252146"/>
</dbReference>
<evidence type="ECO:0000256" key="23">
    <source>
        <dbReference type="ARBA" id="ARBA00083956"/>
    </source>
</evidence>
<evidence type="ECO:0000256" key="12">
    <source>
        <dbReference type="ARBA" id="ARBA00023242"/>
    </source>
</evidence>
<evidence type="ECO:0000256" key="1">
    <source>
        <dbReference type="ARBA" id="ARBA00004123"/>
    </source>
</evidence>
<evidence type="ECO:0000256" key="17">
    <source>
        <dbReference type="ARBA" id="ARBA00052976"/>
    </source>
</evidence>
<keyword evidence="8" id="KW-0007">Acetylation</keyword>
<dbReference type="Gene3D" id="3.10.129.10">
    <property type="entry name" value="Hotdog Thioesterase"/>
    <property type="match status" value="1"/>
</dbReference>
<dbReference type="InterPro" id="IPR039298">
    <property type="entry name" value="ACOT13"/>
</dbReference>
<comment type="subcellular location">
    <subcellularLocation>
        <location evidence="3">Cytoplasm</location>
        <location evidence="3">Cytoskeleton</location>
        <location evidence="3">Spindle</location>
    </subcellularLocation>
    <subcellularLocation>
        <location evidence="4">Cytoplasm</location>
        <location evidence="4">Cytosol</location>
    </subcellularLocation>
    <subcellularLocation>
        <location evidence="2">Mitochondrion</location>
    </subcellularLocation>
    <subcellularLocation>
        <location evidence="1">Nucleus</location>
    </subcellularLocation>
</comment>